<dbReference type="PANTHER" id="PTHR31634:SF2">
    <property type="entry name" value="BLOC-1-RELATED COMPLEX SUBUNIT 5"/>
    <property type="match status" value="1"/>
</dbReference>
<dbReference type="GO" id="GO:0030672">
    <property type="term" value="C:synaptic vesicle membrane"/>
    <property type="evidence" value="ECO:0007669"/>
    <property type="project" value="TreeGrafter"/>
</dbReference>
<evidence type="ECO:0000313" key="8">
    <source>
        <dbReference type="EMBL" id="KAF6203835.1"/>
    </source>
</evidence>
<dbReference type="AlphaFoldDB" id="A0A8S9X8E8"/>
<feature type="compositionally biased region" description="Basic and acidic residues" evidence="7">
    <location>
        <begin position="28"/>
        <end position="37"/>
    </location>
</feature>
<feature type="region of interest" description="Disordered" evidence="7">
    <location>
        <begin position="67"/>
        <end position="104"/>
    </location>
</feature>
<evidence type="ECO:0000256" key="7">
    <source>
        <dbReference type="SAM" id="MobiDB-lite"/>
    </source>
</evidence>
<sequence>MGSEQSSQGGPAQKGKPTRMGQLKRGKSVPEPKRSSDGEIADGSRPGSCSPGLSVCSDSDLPYISYTVNRPIGDSPKLPPKQSGHLMRGKSMGTNTPPSPSRKGLLRKANTARAATNSVVVVKPALKEEGAEKDPDIIRLQKIPMFLPIMRGTLNLPAPRDPEILERLDPNALYKLCLRCEKHLHECATLVAGDQHLLALQIKEIDSTVVKLHSDLTERQKAFAKHADNLAKINDITNMITKCHAMLDTSLEAVDKLNNLLPEEDRLEPFVWASG</sequence>
<keyword evidence="9" id="KW-1185">Reference proteome</keyword>
<dbReference type="CDD" id="cd22789">
    <property type="entry name" value="BORCS5-like"/>
    <property type="match status" value="1"/>
</dbReference>
<accession>A0A8S9X8E8</accession>
<comment type="caution">
    <text evidence="8">The sequence shown here is derived from an EMBL/GenBank/DDBJ whole genome shotgun (WGS) entry which is preliminary data.</text>
</comment>
<proteinExistence type="inferred from homology"/>
<dbReference type="InterPro" id="IPR018780">
    <property type="entry name" value="TBORCS5"/>
</dbReference>
<evidence type="ECO:0000256" key="4">
    <source>
        <dbReference type="ARBA" id="ARBA00023136"/>
    </source>
</evidence>
<gene>
    <name evidence="8" type="ORF">GE061_002170</name>
</gene>
<dbReference type="Proteomes" id="UP000466442">
    <property type="component" value="Unassembled WGS sequence"/>
</dbReference>
<dbReference type="GO" id="GO:0032418">
    <property type="term" value="P:lysosome localization"/>
    <property type="evidence" value="ECO:0007669"/>
    <property type="project" value="InterPro"/>
</dbReference>
<dbReference type="Pfam" id="PF10158">
    <property type="entry name" value="LOH1CR12"/>
    <property type="match status" value="1"/>
</dbReference>
<dbReference type="OrthoDB" id="10035640at2759"/>
<dbReference type="PANTHER" id="PTHR31634">
    <property type="entry name" value="BLOC-1-RELATED COMPLEX SUBUNIT 5"/>
    <property type="match status" value="1"/>
</dbReference>
<reference evidence="8" key="1">
    <citation type="journal article" date="2021" name="Mol. Ecol. Resour.">
        <title>Apolygus lucorum genome provides insights into omnivorousness and mesophyll feeding.</title>
        <authorList>
            <person name="Liu Y."/>
            <person name="Liu H."/>
            <person name="Wang H."/>
            <person name="Huang T."/>
            <person name="Liu B."/>
            <person name="Yang B."/>
            <person name="Yin L."/>
            <person name="Li B."/>
            <person name="Zhang Y."/>
            <person name="Zhang S."/>
            <person name="Jiang F."/>
            <person name="Zhang X."/>
            <person name="Ren Y."/>
            <person name="Wang B."/>
            <person name="Wang S."/>
            <person name="Lu Y."/>
            <person name="Wu K."/>
            <person name="Fan W."/>
            <person name="Wang G."/>
        </authorList>
    </citation>
    <scope>NUCLEOTIDE SEQUENCE</scope>
    <source>
        <strain evidence="8">12Hb</strain>
    </source>
</reference>
<dbReference type="GO" id="GO:0099078">
    <property type="term" value="C:BORC complex"/>
    <property type="evidence" value="ECO:0007669"/>
    <property type="project" value="TreeGrafter"/>
</dbReference>
<dbReference type="GO" id="GO:1903744">
    <property type="term" value="P:positive regulation of anterograde synaptic vesicle transport"/>
    <property type="evidence" value="ECO:0007669"/>
    <property type="project" value="TreeGrafter"/>
</dbReference>
<evidence type="ECO:0000256" key="5">
    <source>
        <dbReference type="ARBA" id="ARBA00023228"/>
    </source>
</evidence>
<feature type="compositionally biased region" description="Polar residues" evidence="7">
    <location>
        <begin position="1"/>
        <end position="10"/>
    </location>
</feature>
<keyword evidence="4" id="KW-0472">Membrane</keyword>
<comment type="similarity">
    <text evidence="2">Belongs to the BORCS5 family.</text>
</comment>
<comment type="subcellular location">
    <subcellularLocation>
        <location evidence="1">Lysosome membrane</location>
        <topology evidence="1">Lipid-anchor</topology>
        <orientation evidence="1">Cytoplasmic side</orientation>
    </subcellularLocation>
</comment>
<dbReference type="EMBL" id="WIXP02000010">
    <property type="protein sequence ID" value="KAF6203835.1"/>
    <property type="molecule type" value="Genomic_DNA"/>
</dbReference>
<dbReference type="GO" id="GO:0098574">
    <property type="term" value="C:cytoplasmic side of lysosomal membrane"/>
    <property type="evidence" value="ECO:0007669"/>
    <property type="project" value="TreeGrafter"/>
</dbReference>
<protein>
    <recommendedName>
        <fullName evidence="3">BLOC-1-related complex subunit 5</fullName>
    </recommendedName>
</protein>
<evidence type="ECO:0000256" key="3">
    <source>
        <dbReference type="ARBA" id="ARBA00022300"/>
    </source>
</evidence>
<keyword evidence="5" id="KW-0458">Lysosome</keyword>
<feature type="region of interest" description="Disordered" evidence="7">
    <location>
        <begin position="1"/>
        <end position="55"/>
    </location>
</feature>
<evidence type="ECO:0000256" key="1">
    <source>
        <dbReference type="ARBA" id="ARBA00004122"/>
    </source>
</evidence>
<name>A0A8S9X8E8_APOLU</name>
<evidence type="ECO:0000256" key="2">
    <source>
        <dbReference type="ARBA" id="ARBA00010235"/>
    </source>
</evidence>
<evidence type="ECO:0000256" key="6">
    <source>
        <dbReference type="ARBA" id="ARBA00023288"/>
    </source>
</evidence>
<organism evidence="8 9">
    <name type="scientific">Apolygus lucorum</name>
    <name type="common">Small green plant bug</name>
    <name type="synonym">Lygocoris lucorum</name>
    <dbReference type="NCBI Taxonomy" id="248454"/>
    <lineage>
        <taxon>Eukaryota</taxon>
        <taxon>Metazoa</taxon>
        <taxon>Ecdysozoa</taxon>
        <taxon>Arthropoda</taxon>
        <taxon>Hexapoda</taxon>
        <taxon>Insecta</taxon>
        <taxon>Pterygota</taxon>
        <taxon>Neoptera</taxon>
        <taxon>Paraneoptera</taxon>
        <taxon>Hemiptera</taxon>
        <taxon>Heteroptera</taxon>
        <taxon>Panheteroptera</taxon>
        <taxon>Cimicomorpha</taxon>
        <taxon>Miridae</taxon>
        <taxon>Mirini</taxon>
        <taxon>Apolygus</taxon>
    </lineage>
</organism>
<dbReference type="GO" id="GO:0072384">
    <property type="term" value="P:organelle transport along microtubule"/>
    <property type="evidence" value="ECO:0007669"/>
    <property type="project" value="TreeGrafter"/>
</dbReference>
<evidence type="ECO:0000313" key="9">
    <source>
        <dbReference type="Proteomes" id="UP000466442"/>
    </source>
</evidence>
<keyword evidence="6" id="KW-0449">Lipoprotein</keyword>